<dbReference type="PROSITE" id="PS51257">
    <property type="entry name" value="PROKAR_LIPOPROTEIN"/>
    <property type="match status" value="1"/>
</dbReference>
<name>A0ABR8A6Q2_9CYAN</name>
<evidence type="ECO:0000313" key="4">
    <source>
        <dbReference type="Proteomes" id="UP000658514"/>
    </source>
</evidence>
<evidence type="ECO:0000313" key="3">
    <source>
        <dbReference type="EMBL" id="MBD2194948.1"/>
    </source>
</evidence>
<feature type="compositionally biased region" description="Polar residues" evidence="1">
    <location>
        <begin position="32"/>
        <end position="44"/>
    </location>
</feature>
<feature type="region of interest" description="Disordered" evidence="1">
    <location>
        <begin position="28"/>
        <end position="91"/>
    </location>
</feature>
<gene>
    <name evidence="3" type="ORF">H6G24_05475</name>
</gene>
<evidence type="ECO:0000256" key="1">
    <source>
        <dbReference type="SAM" id="MobiDB-lite"/>
    </source>
</evidence>
<feature type="chain" id="PRO_5045676036" evidence="2">
    <location>
        <begin position="30"/>
        <end position="130"/>
    </location>
</feature>
<keyword evidence="2" id="KW-0732">Signal</keyword>
<proteinExistence type="predicted"/>
<dbReference type="EMBL" id="JACJQH010000006">
    <property type="protein sequence ID" value="MBD2194948.1"/>
    <property type="molecule type" value="Genomic_DNA"/>
</dbReference>
<feature type="compositionally biased region" description="Polar residues" evidence="1">
    <location>
        <begin position="54"/>
        <end position="63"/>
    </location>
</feature>
<protein>
    <submittedName>
        <fullName evidence="3">Uncharacterized protein</fullName>
    </submittedName>
</protein>
<reference evidence="3 4" key="1">
    <citation type="journal article" date="2020" name="ISME J.">
        <title>Comparative genomics reveals insights into cyanobacterial evolution and habitat adaptation.</title>
        <authorList>
            <person name="Chen M.Y."/>
            <person name="Teng W.K."/>
            <person name="Zhao L."/>
            <person name="Hu C.X."/>
            <person name="Zhou Y.K."/>
            <person name="Han B.P."/>
            <person name="Song L.R."/>
            <person name="Shu W.S."/>
        </authorList>
    </citation>
    <scope>NUCLEOTIDE SEQUENCE [LARGE SCALE GENOMIC DNA]</scope>
    <source>
        <strain evidence="3 4">FACHB-288</strain>
    </source>
</reference>
<sequence length="130" mass="13605">MSAKITLRKFGIGLTLLSVLMLASCGGKSEESANNNAEKPTAVSQVKPDKKGETSATGTNTAISADAQKLGVKPQDETTCPSNAPIKGKATAKRGNIYHTTKFPDYAKVKPDICFKDTATAEKAGFTAPN</sequence>
<keyword evidence="4" id="KW-1185">Reference proteome</keyword>
<dbReference type="RefSeq" id="WP_190538875.1">
    <property type="nucleotide sequence ID" value="NZ_CAWPNO010000095.1"/>
</dbReference>
<organism evidence="3 4">
    <name type="scientific">Calothrix parietina FACHB-288</name>
    <dbReference type="NCBI Taxonomy" id="2692896"/>
    <lineage>
        <taxon>Bacteria</taxon>
        <taxon>Bacillati</taxon>
        <taxon>Cyanobacteriota</taxon>
        <taxon>Cyanophyceae</taxon>
        <taxon>Nostocales</taxon>
        <taxon>Calotrichaceae</taxon>
        <taxon>Calothrix</taxon>
    </lineage>
</organism>
<dbReference type="Proteomes" id="UP000658514">
    <property type="component" value="Unassembled WGS sequence"/>
</dbReference>
<comment type="caution">
    <text evidence="3">The sequence shown here is derived from an EMBL/GenBank/DDBJ whole genome shotgun (WGS) entry which is preliminary data.</text>
</comment>
<evidence type="ECO:0000256" key="2">
    <source>
        <dbReference type="SAM" id="SignalP"/>
    </source>
</evidence>
<accession>A0ABR8A6Q2</accession>
<feature type="signal peptide" evidence="2">
    <location>
        <begin position="1"/>
        <end position="29"/>
    </location>
</feature>